<dbReference type="EMBL" id="UPHM01000169">
    <property type="protein sequence ID" value="VBA32999.1"/>
    <property type="molecule type" value="Genomic_DNA"/>
</dbReference>
<organism evidence="2 3">
    <name type="scientific">Mycobacterium persicum</name>
    <dbReference type="NCBI Taxonomy" id="1487726"/>
    <lineage>
        <taxon>Bacteria</taxon>
        <taxon>Bacillati</taxon>
        <taxon>Actinomycetota</taxon>
        <taxon>Actinomycetes</taxon>
        <taxon>Mycobacteriales</taxon>
        <taxon>Mycobacteriaceae</taxon>
        <taxon>Mycobacterium</taxon>
    </lineage>
</organism>
<feature type="region of interest" description="Disordered" evidence="1">
    <location>
        <begin position="213"/>
        <end position="244"/>
    </location>
</feature>
<feature type="compositionally biased region" description="Basic and acidic residues" evidence="1">
    <location>
        <begin position="1"/>
        <end position="10"/>
    </location>
</feature>
<dbReference type="Pfam" id="PF13671">
    <property type="entry name" value="AAA_33"/>
    <property type="match status" value="1"/>
</dbReference>
<feature type="compositionally biased region" description="Basic and acidic residues" evidence="1">
    <location>
        <begin position="216"/>
        <end position="237"/>
    </location>
</feature>
<dbReference type="Gene3D" id="3.40.50.300">
    <property type="entry name" value="P-loop containing nucleotide triphosphate hydrolases"/>
    <property type="match status" value="1"/>
</dbReference>
<keyword evidence="3" id="KW-1185">Reference proteome</keyword>
<evidence type="ECO:0000256" key="1">
    <source>
        <dbReference type="SAM" id="MobiDB-lite"/>
    </source>
</evidence>
<sequence length="244" mass="27378">MAGRTRRDLASAHQRGYGRAHKQRRQRLTALVKSGEAVCWRCGQPIHPQEPWDLGHDDHDRTQYRGPEHRRCNRATKGRNKQPLHHPPGKLYVVTGPPAAGKSTWVKQQAQPGDITIDYDAIACTLSPPGPNPHDHPDHIKAITKAARQAAIDTALTISGAHTTYIIHSTPSQRLLDHYRQYGAEIITIDPGQDTVLARCKAERPWRITQAAKQWYNDRSEHSDSDDGDRSGDDRSSQADQFFA</sequence>
<reference evidence="2 3" key="1">
    <citation type="submission" date="2018-09" db="EMBL/GenBank/DDBJ databases">
        <authorList>
            <person name="Tagini F."/>
        </authorList>
    </citation>
    <scope>NUCLEOTIDE SEQUENCE [LARGE SCALE GENOMIC DNA]</scope>
    <source>
        <strain evidence="2 3">MK4</strain>
    </source>
</reference>
<dbReference type="SUPFAM" id="SSF52540">
    <property type="entry name" value="P-loop containing nucleoside triphosphate hydrolases"/>
    <property type="match status" value="1"/>
</dbReference>
<accession>A0ABY6RSH4</accession>
<dbReference type="InterPro" id="IPR027417">
    <property type="entry name" value="P-loop_NTPase"/>
</dbReference>
<feature type="region of interest" description="Disordered" evidence="1">
    <location>
        <begin position="1"/>
        <end position="24"/>
    </location>
</feature>
<name>A0ABY6RSH4_9MYCO</name>
<gene>
    <name evidence="2" type="ORF">LAUMK4_05844</name>
</gene>
<evidence type="ECO:0000313" key="3">
    <source>
        <dbReference type="Proteomes" id="UP000271464"/>
    </source>
</evidence>
<protein>
    <submittedName>
        <fullName evidence="2">Uncharacterized protein</fullName>
    </submittedName>
</protein>
<evidence type="ECO:0000313" key="2">
    <source>
        <dbReference type="EMBL" id="VBA32999.1"/>
    </source>
</evidence>
<dbReference type="RefSeq" id="WP_259641846.1">
    <property type="nucleotide sequence ID" value="NZ_UPHK01000096.1"/>
</dbReference>
<proteinExistence type="predicted"/>
<comment type="caution">
    <text evidence="2">The sequence shown here is derived from an EMBL/GenBank/DDBJ whole genome shotgun (WGS) entry which is preliminary data.</text>
</comment>
<dbReference type="Proteomes" id="UP000271464">
    <property type="component" value="Unassembled WGS sequence"/>
</dbReference>